<organism evidence="11 12">
    <name type="scientific">Curtobacterium caseinilyticum</name>
    <dbReference type="NCBI Taxonomy" id="3055137"/>
    <lineage>
        <taxon>Bacteria</taxon>
        <taxon>Bacillati</taxon>
        <taxon>Actinomycetota</taxon>
        <taxon>Actinomycetes</taxon>
        <taxon>Micrococcales</taxon>
        <taxon>Microbacteriaceae</taxon>
        <taxon>Curtobacterium</taxon>
    </lineage>
</organism>
<feature type="compositionally biased region" description="Basic residues" evidence="9">
    <location>
        <begin position="459"/>
        <end position="472"/>
    </location>
</feature>
<accession>A0ABT7TT47</accession>
<evidence type="ECO:0000256" key="9">
    <source>
        <dbReference type="SAM" id="MobiDB-lite"/>
    </source>
</evidence>
<dbReference type="EC" id="2.7.10.2" evidence="11"/>
<comment type="similarity">
    <text evidence="2">Belongs to the CpsC/CapA family.</text>
</comment>
<keyword evidence="8" id="KW-0472">Membrane</keyword>
<evidence type="ECO:0000256" key="7">
    <source>
        <dbReference type="ARBA" id="ARBA00022989"/>
    </source>
</evidence>
<evidence type="ECO:0000256" key="2">
    <source>
        <dbReference type="ARBA" id="ARBA00006683"/>
    </source>
</evidence>
<evidence type="ECO:0000256" key="4">
    <source>
        <dbReference type="ARBA" id="ARBA00022692"/>
    </source>
</evidence>
<keyword evidence="12" id="KW-1185">Reference proteome</keyword>
<gene>
    <name evidence="11" type="ORF">QUG93_10095</name>
</gene>
<name>A0ABT7TT47_9MICO</name>
<keyword evidence="4" id="KW-0812">Transmembrane</keyword>
<reference evidence="11 12" key="1">
    <citation type="submission" date="2023-06" db="EMBL/GenBank/DDBJ databases">
        <authorList>
            <person name="Feng G."/>
            <person name="Li J."/>
            <person name="Zhu H."/>
        </authorList>
    </citation>
    <scope>NUCLEOTIDE SEQUENCE [LARGE SCALE GENOMIC DNA]</scope>
    <source>
        <strain evidence="11 12">RHCKG28</strain>
    </source>
</reference>
<keyword evidence="7" id="KW-1133">Transmembrane helix</keyword>
<dbReference type="PANTHER" id="PTHR32309:SF13">
    <property type="entry name" value="FERRIC ENTEROBACTIN TRANSPORT PROTEIN FEPE"/>
    <property type="match status" value="1"/>
</dbReference>
<dbReference type="RefSeq" id="WP_289473774.1">
    <property type="nucleotide sequence ID" value="NZ_JAUCMN010000006.1"/>
</dbReference>
<evidence type="ECO:0000259" key="10">
    <source>
        <dbReference type="Pfam" id="PF02706"/>
    </source>
</evidence>
<evidence type="ECO:0000256" key="5">
    <source>
        <dbReference type="ARBA" id="ARBA00022741"/>
    </source>
</evidence>
<evidence type="ECO:0000313" key="12">
    <source>
        <dbReference type="Proteomes" id="UP001236404"/>
    </source>
</evidence>
<evidence type="ECO:0000256" key="8">
    <source>
        <dbReference type="ARBA" id="ARBA00023136"/>
    </source>
</evidence>
<keyword evidence="5" id="KW-0547">Nucleotide-binding</keyword>
<dbReference type="Gene3D" id="3.40.50.300">
    <property type="entry name" value="P-loop containing nucleotide triphosphate hydrolases"/>
    <property type="match status" value="1"/>
</dbReference>
<dbReference type="InterPro" id="IPR027417">
    <property type="entry name" value="P-loop_NTPase"/>
</dbReference>
<keyword evidence="6" id="KW-0067">ATP-binding</keyword>
<evidence type="ECO:0000256" key="1">
    <source>
        <dbReference type="ARBA" id="ARBA00004651"/>
    </source>
</evidence>
<feature type="domain" description="Polysaccharide chain length determinant N-terminal" evidence="10">
    <location>
        <begin position="1"/>
        <end position="90"/>
    </location>
</feature>
<protein>
    <submittedName>
        <fullName evidence="11">Polysaccharide biosynthesis tyrosine autokinase</fullName>
        <ecNumber evidence="11">2.7.10.2</ecNumber>
    </submittedName>
</protein>
<dbReference type="CDD" id="cd05387">
    <property type="entry name" value="BY-kinase"/>
    <property type="match status" value="1"/>
</dbReference>
<dbReference type="InterPro" id="IPR033756">
    <property type="entry name" value="YlxH/NBP35"/>
</dbReference>
<sequence>MDIKEFLRVVRARWTTVAVLVALGIGAALAITAVSHVTYTATTELFVSIQGSSGSATEIGQGNNAAQQKTRSYASVVRSARVLQPVIAELHLDETPRELAGRVTAASPQSTVLLTVSVVDADPDRAAAVANAIGASFREVVTEHLEKPVDGGPSLVRIETTDPALPPTTPSSPRRTVNLALGLAGGLIGGVALALLRHATDTRVRSSNDVRALSHAPILGEISFDPNAASEPLIVQAGTRSPAAEAFRGLRTNLLFVEPDRDRCTTVVITSAMPGEGKTTTTANLAVALAESGARVALVDADLRRPRVAEVMGIEGSVGLTELLVGRAELDDVIQPWGRNGLLVLPAGATPPNPSELLGSRAMRALIDDLETRVDYLLIDSPPLLPVTDAAVLSKLGAGAVVVAAAGRSRHQQLVRALGVLETLDSRPLGIVLTMLRRSGADPYGYGYGYGEDDDARAGSRRRRRRVPRRRRGTTETR</sequence>
<feature type="region of interest" description="Disordered" evidence="9">
    <location>
        <begin position="452"/>
        <end position="478"/>
    </location>
</feature>
<dbReference type="InterPro" id="IPR005702">
    <property type="entry name" value="Wzc-like_C"/>
</dbReference>
<dbReference type="SUPFAM" id="SSF52540">
    <property type="entry name" value="P-loop containing nucleoside triphosphate hydrolases"/>
    <property type="match status" value="1"/>
</dbReference>
<dbReference type="GO" id="GO:0004715">
    <property type="term" value="F:non-membrane spanning protein tyrosine kinase activity"/>
    <property type="evidence" value="ECO:0007669"/>
    <property type="project" value="UniProtKB-EC"/>
</dbReference>
<evidence type="ECO:0000313" key="11">
    <source>
        <dbReference type="EMBL" id="MDM7892037.1"/>
    </source>
</evidence>
<proteinExistence type="inferred from homology"/>
<dbReference type="Pfam" id="PF10609">
    <property type="entry name" value="ParA"/>
    <property type="match status" value="1"/>
</dbReference>
<evidence type="ECO:0000256" key="3">
    <source>
        <dbReference type="ARBA" id="ARBA00022475"/>
    </source>
</evidence>
<dbReference type="NCBIfam" id="TIGR01007">
    <property type="entry name" value="eps_fam"/>
    <property type="match status" value="1"/>
</dbReference>
<dbReference type="Proteomes" id="UP001236404">
    <property type="component" value="Unassembled WGS sequence"/>
</dbReference>
<keyword evidence="3" id="KW-1003">Cell membrane</keyword>
<comment type="caution">
    <text evidence="11">The sequence shown here is derived from an EMBL/GenBank/DDBJ whole genome shotgun (WGS) entry which is preliminary data.</text>
</comment>
<dbReference type="InterPro" id="IPR050445">
    <property type="entry name" value="Bact_polysacc_biosynth/exp"/>
</dbReference>
<dbReference type="InterPro" id="IPR003856">
    <property type="entry name" value="LPS_length_determ_N"/>
</dbReference>
<comment type="subcellular location">
    <subcellularLocation>
        <location evidence="1">Cell membrane</location>
        <topology evidence="1">Multi-pass membrane protein</topology>
    </subcellularLocation>
</comment>
<evidence type="ECO:0000256" key="6">
    <source>
        <dbReference type="ARBA" id="ARBA00022840"/>
    </source>
</evidence>
<dbReference type="Pfam" id="PF02706">
    <property type="entry name" value="Wzz"/>
    <property type="match status" value="1"/>
</dbReference>
<dbReference type="PANTHER" id="PTHR32309">
    <property type="entry name" value="TYROSINE-PROTEIN KINASE"/>
    <property type="match status" value="1"/>
</dbReference>
<keyword evidence="11" id="KW-0808">Transferase</keyword>
<dbReference type="EMBL" id="JAUCMN010000006">
    <property type="protein sequence ID" value="MDM7892037.1"/>
    <property type="molecule type" value="Genomic_DNA"/>
</dbReference>